<accession>A0A9P5YPJ4</accession>
<evidence type="ECO:0000313" key="3">
    <source>
        <dbReference type="Proteomes" id="UP000807469"/>
    </source>
</evidence>
<feature type="compositionally biased region" description="Polar residues" evidence="1">
    <location>
        <begin position="234"/>
        <end position="259"/>
    </location>
</feature>
<evidence type="ECO:0000313" key="2">
    <source>
        <dbReference type="EMBL" id="KAF9472691.1"/>
    </source>
</evidence>
<dbReference type="AlphaFoldDB" id="A0A9P5YPJ4"/>
<proteinExistence type="predicted"/>
<protein>
    <submittedName>
        <fullName evidence="2">Uncharacterized protein</fullName>
    </submittedName>
</protein>
<reference evidence="2" key="1">
    <citation type="submission" date="2020-11" db="EMBL/GenBank/DDBJ databases">
        <authorList>
            <consortium name="DOE Joint Genome Institute"/>
            <person name="Ahrendt S."/>
            <person name="Riley R."/>
            <person name="Andreopoulos W."/>
            <person name="Labutti K."/>
            <person name="Pangilinan J."/>
            <person name="Ruiz-Duenas F.J."/>
            <person name="Barrasa J.M."/>
            <person name="Sanchez-Garcia M."/>
            <person name="Camarero S."/>
            <person name="Miyauchi S."/>
            <person name="Serrano A."/>
            <person name="Linde D."/>
            <person name="Babiker R."/>
            <person name="Drula E."/>
            <person name="Ayuso-Fernandez I."/>
            <person name="Pacheco R."/>
            <person name="Padilla G."/>
            <person name="Ferreira P."/>
            <person name="Barriuso J."/>
            <person name="Kellner H."/>
            <person name="Castanera R."/>
            <person name="Alfaro M."/>
            <person name="Ramirez L."/>
            <person name="Pisabarro A.G."/>
            <person name="Kuo A."/>
            <person name="Tritt A."/>
            <person name="Lipzen A."/>
            <person name="He G."/>
            <person name="Yan M."/>
            <person name="Ng V."/>
            <person name="Cullen D."/>
            <person name="Martin F."/>
            <person name="Rosso M.-N."/>
            <person name="Henrissat B."/>
            <person name="Hibbett D."/>
            <person name="Martinez A.T."/>
            <person name="Grigoriev I.V."/>
        </authorList>
    </citation>
    <scope>NUCLEOTIDE SEQUENCE</scope>
    <source>
        <strain evidence="2">CIRM-BRFM 674</strain>
    </source>
</reference>
<dbReference type="EMBL" id="MU155507">
    <property type="protein sequence ID" value="KAF9472691.1"/>
    <property type="molecule type" value="Genomic_DNA"/>
</dbReference>
<comment type="caution">
    <text evidence="2">The sequence shown here is derived from an EMBL/GenBank/DDBJ whole genome shotgun (WGS) entry which is preliminary data.</text>
</comment>
<gene>
    <name evidence="2" type="ORF">BDN70DRAFT_900340</name>
</gene>
<evidence type="ECO:0000256" key="1">
    <source>
        <dbReference type="SAM" id="MobiDB-lite"/>
    </source>
</evidence>
<organism evidence="2 3">
    <name type="scientific">Pholiota conissans</name>
    <dbReference type="NCBI Taxonomy" id="109636"/>
    <lineage>
        <taxon>Eukaryota</taxon>
        <taxon>Fungi</taxon>
        <taxon>Dikarya</taxon>
        <taxon>Basidiomycota</taxon>
        <taxon>Agaricomycotina</taxon>
        <taxon>Agaricomycetes</taxon>
        <taxon>Agaricomycetidae</taxon>
        <taxon>Agaricales</taxon>
        <taxon>Agaricineae</taxon>
        <taxon>Strophariaceae</taxon>
        <taxon>Pholiota</taxon>
    </lineage>
</organism>
<dbReference type="OrthoDB" id="2739948at2759"/>
<name>A0A9P5YPJ4_9AGAR</name>
<dbReference type="Proteomes" id="UP000807469">
    <property type="component" value="Unassembled WGS sequence"/>
</dbReference>
<sequence length="457" mass="51863">MKLNVFLDDLQLRAVLLKKEEDFKEKKISGSLNLIAGPDSVAKYLIPSDKSVLHPNLTLRNSNQGNIFLSREVLKAMEPSKFWQSLIGNIFLPLYLTSIIPRVIGEVEPAPEQAEEFFSEKKYLRRRRRMTWYGWRRKMRGRKSQELLVGVNSDGQVTKEDYERVGVNETDRTAWVESMDIEDKKGLAGVNHAEKLIGFRWTSSIIDGSLEQAPIGAHVTTVTSRSEIHFSPYRPSTTISRRSSALDTYPKPSSNSKACQPLTSSTLPGFLNAIQPCPKTEEFLSVETNTRNMPASELEHAFDNVSQYKLKIGLQVMHMIRLLTEALNTAKHKQCCSGIRFVGTGTCREGKFGSTPDISAHAHFLRWDRAGVIISESFNYKEEPDILFDCLWRFEHMSHEQRGGDTSVEWATKGEEEQFEQAVKDHLILHIGMLSPSVLETELKYHYVEGMVGKIPV</sequence>
<keyword evidence="3" id="KW-1185">Reference proteome</keyword>
<feature type="region of interest" description="Disordered" evidence="1">
    <location>
        <begin position="232"/>
        <end position="259"/>
    </location>
</feature>